<evidence type="ECO:0000256" key="6">
    <source>
        <dbReference type="ARBA" id="ARBA00023136"/>
    </source>
</evidence>
<dbReference type="CDD" id="cd00130">
    <property type="entry name" value="PAS"/>
    <property type="match status" value="1"/>
</dbReference>
<feature type="transmembrane region" description="Helical" evidence="7">
    <location>
        <begin position="69"/>
        <end position="97"/>
    </location>
</feature>
<evidence type="ECO:0000256" key="3">
    <source>
        <dbReference type="ARBA" id="ARBA00022475"/>
    </source>
</evidence>
<dbReference type="InterPro" id="IPR050469">
    <property type="entry name" value="Diguanylate_Cyclase"/>
</dbReference>
<dbReference type="Pfam" id="PF12860">
    <property type="entry name" value="PAS_7"/>
    <property type="match status" value="1"/>
</dbReference>
<keyword evidence="3" id="KW-1003">Cell membrane</keyword>
<comment type="subcellular location">
    <subcellularLocation>
        <location evidence="1">Cell membrane</location>
        <topology evidence="1">Multi-pass membrane protein</topology>
    </subcellularLocation>
</comment>
<organism evidence="10 11">
    <name type="scientific">Devosia oryziradicis</name>
    <dbReference type="NCBI Taxonomy" id="2801335"/>
    <lineage>
        <taxon>Bacteria</taxon>
        <taxon>Pseudomonadati</taxon>
        <taxon>Pseudomonadota</taxon>
        <taxon>Alphaproteobacteria</taxon>
        <taxon>Hyphomicrobiales</taxon>
        <taxon>Devosiaceae</taxon>
        <taxon>Devosia</taxon>
    </lineage>
</organism>
<dbReference type="InterPro" id="IPR000700">
    <property type="entry name" value="PAS-assoc_C"/>
</dbReference>
<dbReference type="InterPro" id="IPR043128">
    <property type="entry name" value="Rev_trsase/Diguanyl_cyclase"/>
</dbReference>
<dbReference type="InterPro" id="IPR035965">
    <property type="entry name" value="PAS-like_dom_sf"/>
</dbReference>
<dbReference type="PANTHER" id="PTHR45138">
    <property type="entry name" value="REGULATORY COMPONENTS OF SENSORY TRANSDUCTION SYSTEM"/>
    <property type="match status" value="1"/>
</dbReference>
<dbReference type="Gene3D" id="3.30.450.20">
    <property type="entry name" value="PAS domain"/>
    <property type="match status" value="2"/>
</dbReference>
<keyword evidence="4 7" id="KW-0812">Transmembrane</keyword>
<evidence type="ECO:0000313" key="11">
    <source>
        <dbReference type="Proteomes" id="UP000595460"/>
    </source>
</evidence>
<dbReference type="CDD" id="cd01949">
    <property type="entry name" value="GGDEF"/>
    <property type="match status" value="1"/>
</dbReference>
<dbReference type="Gene3D" id="3.30.70.270">
    <property type="match status" value="1"/>
</dbReference>
<dbReference type="InterPro" id="IPR029787">
    <property type="entry name" value="Nucleotide_cyclase"/>
</dbReference>
<dbReference type="SMART" id="SM00091">
    <property type="entry name" value="PAS"/>
    <property type="match status" value="2"/>
</dbReference>
<dbReference type="RefSeq" id="WP_201656772.1">
    <property type="nucleotide sequence ID" value="NZ_CP068047.1"/>
</dbReference>
<keyword evidence="11" id="KW-1185">Reference proteome</keyword>
<dbReference type="Pfam" id="PF00990">
    <property type="entry name" value="GGDEF"/>
    <property type="match status" value="1"/>
</dbReference>
<evidence type="ECO:0000313" key="10">
    <source>
        <dbReference type="EMBL" id="QQR36021.1"/>
    </source>
</evidence>
<dbReference type="PANTHER" id="PTHR45138:SF24">
    <property type="entry name" value="DIGUANYLATE CYCLASE DGCC-RELATED"/>
    <property type="match status" value="1"/>
</dbReference>
<dbReference type="InterPro" id="IPR000160">
    <property type="entry name" value="GGDEF_dom"/>
</dbReference>
<dbReference type="InterPro" id="IPR013656">
    <property type="entry name" value="PAS_4"/>
</dbReference>
<name>A0ABX7BW67_9HYPH</name>
<dbReference type="PROSITE" id="PS50113">
    <property type="entry name" value="PAC"/>
    <property type="match status" value="1"/>
</dbReference>
<dbReference type="InterPro" id="IPR011620">
    <property type="entry name" value="Sig_transdc_His_kinase_LytS_TM"/>
</dbReference>
<dbReference type="EMBL" id="CP068047">
    <property type="protein sequence ID" value="QQR36021.1"/>
    <property type="molecule type" value="Genomic_DNA"/>
</dbReference>
<protein>
    <recommendedName>
        <fullName evidence="2">diguanylate cyclase</fullName>
        <ecNumber evidence="2">2.7.7.65</ecNumber>
    </recommendedName>
</protein>
<feature type="transmembrane region" description="Helical" evidence="7">
    <location>
        <begin position="35"/>
        <end position="57"/>
    </location>
</feature>
<evidence type="ECO:0000256" key="4">
    <source>
        <dbReference type="ARBA" id="ARBA00022692"/>
    </source>
</evidence>
<feature type="transmembrane region" description="Helical" evidence="7">
    <location>
        <begin position="131"/>
        <end position="151"/>
    </location>
</feature>
<evidence type="ECO:0000256" key="2">
    <source>
        <dbReference type="ARBA" id="ARBA00012528"/>
    </source>
</evidence>
<dbReference type="Pfam" id="PF08448">
    <property type="entry name" value="PAS_4"/>
    <property type="match status" value="1"/>
</dbReference>
<dbReference type="Pfam" id="PF07694">
    <property type="entry name" value="5TM-5TMR_LYT"/>
    <property type="match status" value="1"/>
</dbReference>
<dbReference type="SUPFAM" id="SSF55785">
    <property type="entry name" value="PYP-like sensor domain (PAS domain)"/>
    <property type="match status" value="2"/>
</dbReference>
<feature type="domain" description="GGDEF" evidence="9">
    <location>
        <begin position="481"/>
        <end position="618"/>
    </location>
</feature>
<feature type="transmembrane region" description="Helical" evidence="7">
    <location>
        <begin position="103"/>
        <end position="124"/>
    </location>
</feature>
<evidence type="ECO:0000259" key="9">
    <source>
        <dbReference type="PROSITE" id="PS50887"/>
    </source>
</evidence>
<keyword evidence="5 7" id="KW-1133">Transmembrane helix</keyword>
<evidence type="ECO:0000256" key="1">
    <source>
        <dbReference type="ARBA" id="ARBA00004651"/>
    </source>
</evidence>
<dbReference type="SUPFAM" id="SSF55073">
    <property type="entry name" value="Nucleotide cyclase"/>
    <property type="match status" value="1"/>
</dbReference>
<dbReference type="InterPro" id="IPR000014">
    <property type="entry name" value="PAS"/>
</dbReference>
<proteinExistence type="predicted"/>
<evidence type="ECO:0000256" key="5">
    <source>
        <dbReference type="ARBA" id="ARBA00022989"/>
    </source>
</evidence>
<accession>A0ABX7BW67</accession>
<dbReference type="PROSITE" id="PS50887">
    <property type="entry name" value="GGDEF"/>
    <property type="match status" value="1"/>
</dbReference>
<dbReference type="Proteomes" id="UP000595460">
    <property type="component" value="Chromosome"/>
</dbReference>
<evidence type="ECO:0000259" key="8">
    <source>
        <dbReference type="PROSITE" id="PS50113"/>
    </source>
</evidence>
<keyword evidence="6 7" id="KW-0472">Membrane</keyword>
<feature type="transmembrane region" description="Helical" evidence="7">
    <location>
        <begin position="163"/>
        <end position="181"/>
    </location>
</feature>
<reference evidence="10 11" key="1">
    <citation type="submission" date="2021-01" db="EMBL/GenBank/DDBJ databases">
        <title>Genome seq and assembly of Devosia sp. G19.</title>
        <authorList>
            <person name="Chhetri G."/>
        </authorList>
    </citation>
    <scope>NUCLEOTIDE SEQUENCE [LARGE SCALE GENOMIC DNA]</scope>
    <source>
        <strain evidence="10 11">G19</strain>
    </source>
</reference>
<dbReference type="NCBIfam" id="TIGR00229">
    <property type="entry name" value="sensory_box"/>
    <property type="match status" value="1"/>
</dbReference>
<evidence type="ECO:0000256" key="7">
    <source>
        <dbReference type="SAM" id="Phobius"/>
    </source>
</evidence>
<dbReference type="SMART" id="SM00267">
    <property type="entry name" value="GGDEF"/>
    <property type="match status" value="1"/>
</dbReference>
<sequence length="630" mass="68790">MTSSWQMLAGNLAVVALFVLAWAHARFWLRGVPGAVRAALFGLCMGMGAVSTMLMSAEVTPGRFLDLRLSLVAVSAFFGGPLAGLITLLMSLTYRAIMGGAGALPAMATMIVVAFMGLGFRFLVSGRTITVWHALGLGVATAMASTVSAVLQQTANPQNLVPLAVLNTIAIMLASVIFLHARRFAAEHDLLAAALAQSPDYNYIKDRNGRFAAVNERVARLHGFSDPGEMIGKSDFDITTPERAEALFAAEQSLIERREPQVEFEEALVDETGNERWFATAKVPLHSANGEMIGIAGVTRDITADRQLQQDLIDSRNTLSYALAEMSDGLAMFDRQGNIILCNEQYSASFPYTSHLRRAGANLRDVLQEVVKTGEQLNVPAGQERAWMDQILANLHRETEEEVNLFDGRWLQLRTRPTSEGKTLVVVTDVTRLKTTELALHSAADQLKHLVRTDGLTGLLNRRAFDEVMETEIARSARAALPMSLLLIDVDRFKAYNDEYGHPAGDEALKLVARHLRGALKRPADAAARYGGEEFAAILPDTDEDGAYLVAEAFRRSLAEAKLPHRGSERRFLTASVGVATYMQDNLHRSAAELIQTADEALYSAKAAGRDRVFGTRVAGNQRKYGTLSR</sequence>
<feature type="domain" description="PAC" evidence="8">
    <location>
        <begin position="262"/>
        <end position="314"/>
    </location>
</feature>
<dbReference type="EC" id="2.7.7.65" evidence="2"/>
<gene>
    <name evidence="10" type="ORF">JI749_17090</name>
</gene>
<dbReference type="NCBIfam" id="TIGR00254">
    <property type="entry name" value="GGDEF"/>
    <property type="match status" value="1"/>
</dbReference>